<gene>
    <name evidence="2" type="ORF">ACK3FC_12445</name>
</gene>
<protein>
    <recommendedName>
        <fullName evidence="1">Competence protein CoiA nuclease-like domain-containing protein</fullName>
    </recommendedName>
</protein>
<reference evidence="2 3" key="1">
    <citation type="submission" date="2024-12" db="EMBL/GenBank/DDBJ databases">
        <authorList>
            <person name="Alaofin S."/>
            <person name="Velasco D."/>
            <person name="Li D."/>
            <person name="Baldwin T."/>
            <person name="Liu Z."/>
            <person name="Schachterle J.K."/>
        </authorList>
    </citation>
    <scope>NUCLEOTIDE SEQUENCE [LARGE SCALE GENOMIC DNA]</scope>
    <source>
        <strain evidence="2 3">B1</strain>
    </source>
</reference>
<organism evidence="2 3">
    <name type="scientific">Xanthomonas translucens pv. translucens</name>
    <dbReference type="NCBI Taxonomy" id="134875"/>
    <lineage>
        <taxon>Bacteria</taxon>
        <taxon>Pseudomonadati</taxon>
        <taxon>Pseudomonadota</taxon>
        <taxon>Gammaproteobacteria</taxon>
        <taxon>Lysobacterales</taxon>
        <taxon>Lysobacteraceae</taxon>
        <taxon>Xanthomonas</taxon>
        <taxon>Xanthomonas translucens group</taxon>
    </lineage>
</organism>
<accession>A0ABW9KXX3</accession>
<dbReference type="Pfam" id="PF06054">
    <property type="entry name" value="CoiA_nuc"/>
    <property type="match status" value="1"/>
</dbReference>
<keyword evidence="3" id="KW-1185">Reference proteome</keyword>
<evidence type="ECO:0000313" key="3">
    <source>
        <dbReference type="Proteomes" id="UP001635788"/>
    </source>
</evidence>
<sequence length="227" mass="26606">MAQFNGVRSRAEQAGSGARGLCPWTSLPVKACVGAIRQYWAYDGGAPQLERGYEPETDWHLSWKELVTDSACEVVFGANKEHRADILGADNTVIEIQHSPIDIRDVRERVEFYRSHTGRRVVWIVDIRDFWLTRFNLVRQKDGGFKVNWKPIRKWLWELAATTETMLYLEFNHKNDKLLHVWVYKGDMYARYVSKSNIFMQYLHDVSRSEYRGFSAEALKLMTHPYR</sequence>
<feature type="domain" description="Competence protein CoiA nuclease-like" evidence="1">
    <location>
        <begin position="80"/>
        <end position="128"/>
    </location>
</feature>
<evidence type="ECO:0000313" key="2">
    <source>
        <dbReference type="EMBL" id="MFN6508003.1"/>
    </source>
</evidence>
<dbReference type="Proteomes" id="UP001635788">
    <property type="component" value="Unassembled WGS sequence"/>
</dbReference>
<dbReference type="EMBL" id="JBKAMQ010000002">
    <property type="protein sequence ID" value="MFN6508003.1"/>
    <property type="molecule type" value="Genomic_DNA"/>
</dbReference>
<dbReference type="InterPro" id="IPR010330">
    <property type="entry name" value="CoiA_nuc"/>
</dbReference>
<evidence type="ECO:0000259" key="1">
    <source>
        <dbReference type="Pfam" id="PF06054"/>
    </source>
</evidence>
<proteinExistence type="predicted"/>
<comment type="caution">
    <text evidence="2">The sequence shown here is derived from an EMBL/GenBank/DDBJ whole genome shotgun (WGS) entry which is preliminary data.</text>
</comment>
<name>A0ABW9KXX3_XANCT</name>
<dbReference type="RefSeq" id="WP_128808981.1">
    <property type="nucleotide sequence ID" value="NZ_CP064001.1"/>
</dbReference>